<dbReference type="AlphaFoldDB" id="A0AAN6U487"/>
<evidence type="ECO:0000313" key="6">
    <source>
        <dbReference type="Proteomes" id="UP001302602"/>
    </source>
</evidence>
<proteinExistence type="predicted"/>
<dbReference type="RefSeq" id="XP_062649332.1">
    <property type="nucleotide sequence ID" value="XM_062795504.1"/>
</dbReference>
<evidence type="ECO:0000256" key="3">
    <source>
        <dbReference type="SAM" id="MobiDB-lite"/>
    </source>
</evidence>
<evidence type="ECO:0000259" key="4">
    <source>
        <dbReference type="Pfam" id="PF10187"/>
    </source>
</evidence>
<name>A0AAN6U487_9PEZI</name>
<evidence type="ECO:0000256" key="1">
    <source>
        <dbReference type="ARBA" id="ARBA00004123"/>
    </source>
</evidence>
<feature type="domain" description="FAM192A/Fyv6 N-terminal" evidence="4">
    <location>
        <begin position="40"/>
        <end position="148"/>
    </location>
</feature>
<accession>A0AAN6U487</accession>
<feature type="compositionally biased region" description="Low complexity" evidence="3">
    <location>
        <begin position="25"/>
        <end position="42"/>
    </location>
</feature>
<dbReference type="PANTHER" id="PTHR13495">
    <property type="entry name" value="NEFA-INTERACTING NUCLEAR PROTEIN NIP30"/>
    <property type="match status" value="1"/>
</dbReference>
<feature type="compositionally biased region" description="Low complexity" evidence="3">
    <location>
        <begin position="72"/>
        <end position="81"/>
    </location>
</feature>
<comment type="caution">
    <text evidence="5">The sequence shown here is derived from an EMBL/GenBank/DDBJ whole genome shotgun (WGS) entry which is preliminary data.</text>
</comment>
<protein>
    <recommendedName>
        <fullName evidence="4">FAM192A/Fyv6 N-terminal domain-containing protein</fullName>
    </recommendedName>
</protein>
<dbReference type="Pfam" id="PF10187">
    <property type="entry name" value="FAM192A_Fyv6_N"/>
    <property type="match status" value="1"/>
</dbReference>
<dbReference type="GO" id="GO:0005634">
    <property type="term" value="C:nucleus"/>
    <property type="evidence" value="ECO:0007669"/>
    <property type="project" value="UniProtKB-SubCell"/>
</dbReference>
<evidence type="ECO:0000256" key="2">
    <source>
        <dbReference type="ARBA" id="ARBA00023242"/>
    </source>
</evidence>
<reference evidence="5" key="2">
    <citation type="submission" date="2023-05" db="EMBL/GenBank/DDBJ databases">
        <authorList>
            <consortium name="Lawrence Berkeley National Laboratory"/>
            <person name="Steindorff A."/>
            <person name="Hensen N."/>
            <person name="Bonometti L."/>
            <person name="Westerberg I."/>
            <person name="Brannstrom I.O."/>
            <person name="Guillou S."/>
            <person name="Cros-Aarteil S."/>
            <person name="Calhoun S."/>
            <person name="Haridas S."/>
            <person name="Kuo A."/>
            <person name="Mondo S."/>
            <person name="Pangilinan J."/>
            <person name="Riley R."/>
            <person name="Labutti K."/>
            <person name="Andreopoulos B."/>
            <person name="Lipzen A."/>
            <person name="Chen C."/>
            <person name="Yanf M."/>
            <person name="Daum C."/>
            <person name="Ng V."/>
            <person name="Clum A."/>
            <person name="Ohm R."/>
            <person name="Martin F."/>
            <person name="Silar P."/>
            <person name="Natvig D."/>
            <person name="Lalanne C."/>
            <person name="Gautier V."/>
            <person name="Ament-Velasquez S.L."/>
            <person name="Kruys A."/>
            <person name="Hutchinson M.I."/>
            <person name="Powell A.J."/>
            <person name="Barry K."/>
            <person name="Miller A.N."/>
            <person name="Grigoriev I.V."/>
            <person name="Debuchy R."/>
            <person name="Gladieux P."/>
            <person name="Thoren M.H."/>
            <person name="Johannesson H."/>
        </authorList>
    </citation>
    <scope>NUCLEOTIDE SEQUENCE</scope>
    <source>
        <strain evidence="5">CBS 731.68</strain>
    </source>
</reference>
<feature type="compositionally biased region" description="Basic and acidic residues" evidence="3">
    <location>
        <begin position="59"/>
        <end position="69"/>
    </location>
</feature>
<dbReference type="Proteomes" id="UP001302602">
    <property type="component" value="Unassembled WGS sequence"/>
</dbReference>
<evidence type="ECO:0000313" key="5">
    <source>
        <dbReference type="EMBL" id="KAK4125561.1"/>
    </source>
</evidence>
<keyword evidence="6" id="KW-1185">Reference proteome</keyword>
<comment type="subcellular location">
    <subcellularLocation>
        <location evidence="1">Nucleus</location>
    </subcellularLocation>
</comment>
<keyword evidence="2" id="KW-0539">Nucleus</keyword>
<reference evidence="5" key="1">
    <citation type="journal article" date="2023" name="Mol. Phylogenet. Evol.">
        <title>Genome-scale phylogeny and comparative genomics of the fungal order Sordariales.</title>
        <authorList>
            <person name="Hensen N."/>
            <person name="Bonometti L."/>
            <person name="Westerberg I."/>
            <person name="Brannstrom I.O."/>
            <person name="Guillou S."/>
            <person name="Cros-Aarteil S."/>
            <person name="Calhoun S."/>
            <person name="Haridas S."/>
            <person name="Kuo A."/>
            <person name="Mondo S."/>
            <person name="Pangilinan J."/>
            <person name="Riley R."/>
            <person name="LaButti K."/>
            <person name="Andreopoulos B."/>
            <person name="Lipzen A."/>
            <person name="Chen C."/>
            <person name="Yan M."/>
            <person name="Daum C."/>
            <person name="Ng V."/>
            <person name="Clum A."/>
            <person name="Steindorff A."/>
            <person name="Ohm R.A."/>
            <person name="Martin F."/>
            <person name="Silar P."/>
            <person name="Natvig D.O."/>
            <person name="Lalanne C."/>
            <person name="Gautier V."/>
            <person name="Ament-Velasquez S.L."/>
            <person name="Kruys A."/>
            <person name="Hutchinson M.I."/>
            <person name="Powell A.J."/>
            <person name="Barry K."/>
            <person name="Miller A.N."/>
            <person name="Grigoriev I.V."/>
            <person name="Debuchy R."/>
            <person name="Gladieux P."/>
            <person name="Hiltunen Thoren M."/>
            <person name="Johannesson H."/>
        </authorList>
    </citation>
    <scope>NUCLEOTIDE SEQUENCE</scope>
    <source>
        <strain evidence="5">CBS 731.68</strain>
    </source>
</reference>
<feature type="compositionally biased region" description="Acidic residues" evidence="3">
    <location>
        <begin position="160"/>
        <end position="170"/>
    </location>
</feature>
<dbReference type="EMBL" id="MU853225">
    <property type="protein sequence ID" value="KAK4125561.1"/>
    <property type="molecule type" value="Genomic_DNA"/>
</dbReference>
<feature type="region of interest" description="Disordered" evidence="3">
    <location>
        <begin position="14"/>
        <end position="86"/>
    </location>
</feature>
<organism evidence="5 6">
    <name type="scientific">Parathielavia appendiculata</name>
    <dbReference type="NCBI Taxonomy" id="2587402"/>
    <lineage>
        <taxon>Eukaryota</taxon>
        <taxon>Fungi</taxon>
        <taxon>Dikarya</taxon>
        <taxon>Ascomycota</taxon>
        <taxon>Pezizomycotina</taxon>
        <taxon>Sordariomycetes</taxon>
        <taxon>Sordariomycetidae</taxon>
        <taxon>Sordariales</taxon>
        <taxon>Chaetomiaceae</taxon>
        <taxon>Parathielavia</taxon>
    </lineage>
</organism>
<dbReference type="InterPro" id="IPR019331">
    <property type="entry name" value="FAM192A/Fyv6_N"/>
</dbReference>
<dbReference type="PANTHER" id="PTHR13495:SF0">
    <property type="entry name" value="PSME3-INTERACTING PROTEIN"/>
    <property type="match status" value="1"/>
</dbReference>
<gene>
    <name evidence="5" type="ORF">N657DRAFT_669837</name>
</gene>
<feature type="region of interest" description="Disordered" evidence="3">
    <location>
        <begin position="151"/>
        <end position="170"/>
    </location>
</feature>
<dbReference type="InterPro" id="IPR039845">
    <property type="entry name" value="FAM192A"/>
</dbReference>
<dbReference type="GeneID" id="87832272"/>
<sequence>MASRFVSAGVMVAATGEATQNDPPTTTTTDTTTTTTTTTKTTSGSKKKAEWVAVTAQLESERRQREAARLHQQQQQGGSQQPEKSLYEVLQANKAAKQAAFEEAHRLRNQFRALEEDEVQFLEEVRERKRREEEEARREVERGLQAFKEAQRKGVAAGGWEEEKDEGGGW</sequence>